<protein>
    <submittedName>
        <fullName evidence="1">Uncharacterized protein</fullName>
    </submittedName>
</protein>
<comment type="caution">
    <text evidence="1">The sequence shown here is derived from an EMBL/GenBank/DDBJ whole genome shotgun (WGS) entry which is preliminary data.</text>
</comment>
<keyword evidence="2" id="KW-1185">Reference proteome</keyword>
<dbReference type="Proteomes" id="UP001201812">
    <property type="component" value="Unassembled WGS sequence"/>
</dbReference>
<gene>
    <name evidence="1" type="ORF">DdX_11474</name>
</gene>
<sequence>MVKQTLEAQNEESKAGSSFAAEVDHALSGFEVLTITGTNGKNNRETSQENTRAFGSLRHLFGKKSSGLNTESQDRCLSSIKQRFRPYSIAYLLKRYNNLNEKNTNNASNYSATLSSIRLGGCEFNGNSLGNVSIVNEKCEMGNRHMKIQNDFLFSYNCT</sequence>
<organism evidence="1 2">
    <name type="scientific">Ditylenchus destructor</name>
    <dbReference type="NCBI Taxonomy" id="166010"/>
    <lineage>
        <taxon>Eukaryota</taxon>
        <taxon>Metazoa</taxon>
        <taxon>Ecdysozoa</taxon>
        <taxon>Nematoda</taxon>
        <taxon>Chromadorea</taxon>
        <taxon>Rhabditida</taxon>
        <taxon>Tylenchina</taxon>
        <taxon>Tylenchomorpha</taxon>
        <taxon>Sphaerularioidea</taxon>
        <taxon>Anguinidae</taxon>
        <taxon>Anguininae</taxon>
        <taxon>Ditylenchus</taxon>
    </lineage>
</organism>
<dbReference type="EMBL" id="JAKKPZ010000032">
    <property type="protein sequence ID" value="KAI1709076.1"/>
    <property type="molecule type" value="Genomic_DNA"/>
</dbReference>
<proteinExistence type="predicted"/>
<accession>A0AAD4N237</accession>
<name>A0AAD4N237_9BILA</name>
<evidence type="ECO:0000313" key="2">
    <source>
        <dbReference type="Proteomes" id="UP001201812"/>
    </source>
</evidence>
<dbReference type="AlphaFoldDB" id="A0AAD4N237"/>
<evidence type="ECO:0000313" key="1">
    <source>
        <dbReference type="EMBL" id="KAI1709076.1"/>
    </source>
</evidence>
<reference evidence="1" key="1">
    <citation type="submission" date="2022-01" db="EMBL/GenBank/DDBJ databases">
        <title>Genome Sequence Resource for Two Populations of Ditylenchus destructor, the Migratory Endoparasitic Phytonematode.</title>
        <authorList>
            <person name="Zhang H."/>
            <person name="Lin R."/>
            <person name="Xie B."/>
        </authorList>
    </citation>
    <scope>NUCLEOTIDE SEQUENCE</scope>
    <source>
        <strain evidence="1">BazhouSP</strain>
    </source>
</reference>